<organism evidence="2 3">
    <name type="scientific">Thermogemmatispora tikiterensis</name>
    <dbReference type="NCBI Taxonomy" id="1825093"/>
    <lineage>
        <taxon>Bacteria</taxon>
        <taxon>Bacillati</taxon>
        <taxon>Chloroflexota</taxon>
        <taxon>Ktedonobacteria</taxon>
        <taxon>Thermogemmatisporales</taxon>
        <taxon>Thermogemmatisporaceae</taxon>
        <taxon>Thermogemmatispora</taxon>
    </lineage>
</organism>
<protein>
    <recommendedName>
        <fullName evidence="1">CRISPR-associated protein Cas6 C-terminal domain-containing protein</fullName>
    </recommendedName>
</protein>
<evidence type="ECO:0000259" key="1">
    <source>
        <dbReference type="Pfam" id="PF10040"/>
    </source>
</evidence>
<gene>
    <name evidence="2" type="ORF">A4R35_21305</name>
</gene>
<name>A0A328VPH8_9CHLR</name>
<feature type="domain" description="CRISPR-associated protein Cas6 C-terminal" evidence="1">
    <location>
        <begin position="204"/>
        <end position="330"/>
    </location>
</feature>
<dbReference type="Gene3D" id="3.30.70.1900">
    <property type="match status" value="1"/>
</dbReference>
<keyword evidence="3" id="KW-1185">Reference proteome</keyword>
<reference evidence="2 3" key="1">
    <citation type="submission" date="2016-08" db="EMBL/GenBank/DDBJ databases">
        <title>Analysis of Carbohydrate Active Enzymes in Thermogemmatispora T81 Reveals Carbohydrate Degradation Ability.</title>
        <authorList>
            <person name="Tomazini A."/>
            <person name="Lal S."/>
            <person name="Stott M."/>
            <person name="Henrissat B."/>
            <person name="Polikarpov I."/>
            <person name="Sparling R."/>
            <person name="Levin D.B."/>
        </authorList>
    </citation>
    <scope>NUCLEOTIDE SEQUENCE [LARGE SCALE GENOMIC DNA]</scope>
    <source>
        <strain evidence="2 3">T81</strain>
    </source>
</reference>
<dbReference type="EMBL" id="MCIF01000002">
    <property type="protein sequence ID" value="RAQ98092.1"/>
    <property type="molecule type" value="Genomic_DNA"/>
</dbReference>
<sequence>MTKSQLAIYPLRFTVEVQTPLKLTRPYGAQLRGALYEALLRSSCTTQQARSSGISSFHKDCLCPVHALMTPLRDETLTRGVKGGRDQPRPYVIRPPQEVPPVYYPGQHFTFELLLFGQSIDLLPYLIQAIPQLEQAGLGASPGEHQNKRGRFRIRRLESYHPFTGAHAVLYTENRINWNAQLKAVTSTDISQRAAQLPSDRITIHFLSPLRLIADGQLVHEHQLSFAVLVHRLFKRLRDLEEAYSSGAQPAFLPEHHPYLKQAEQIACQHIHTGWYDDFSYSRRRGASSPIGGIIGYATFTGELQPFRELLTWGELCHVGRSCVKGNGHYRLMPPPD</sequence>
<evidence type="ECO:0000313" key="2">
    <source>
        <dbReference type="EMBL" id="RAQ98092.1"/>
    </source>
</evidence>
<comment type="caution">
    <text evidence="2">The sequence shown here is derived from an EMBL/GenBank/DDBJ whole genome shotgun (WGS) entry which is preliminary data.</text>
</comment>
<evidence type="ECO:0000313" key="3">
    <source>
        <dbReference type="Proteomes" id="UP000248706"/>
    </source>
</evidence>
<accession>A0A328VPH8</accession>
<dbReference type="AlphaFoldDB" id="A0A328VPH8"/>
<dbReference type="Pfam" id="PF10040">
    <property type="entry name" value="CRISPR_Cas6"/>
    <property type="match status" value="1"/>
</dbReference>
<proteinExistence type="predicted"/>
<dbReference type="InterPro" id="IPR019267">
    <property type="entry name" value="CRISPR-assoc_Cas6_C"/>
</dbReference>
<dbReference type="Proteomes" id="UP000248706">
    <property type="component" value="Unassembled WGS sequence"/>
</dbReference>